<evidence type="ECO:0000256" key="1">
    <source>
        <dbReference type="SAM" id="SignalP"/>
    </source>
</evidence>
<protein>
    <submittedName>
        <fullName evidence="2">Uncharacterized protein</fullName>
    </submittedName>
</protein>
<dbReference type="OrthoDB" id="6952180at2"/>
<dbReference type="RefSeq" id="WP_046056976.1">
    <property type="nucleotide sequence ID" value="NZ_LACH01000088.1"/>
</dbReference>
<dbReference type="NCBIfam" id="NF041599">
    <property type="entry name" value="reg_PtrA_PA2808"/>
    <property type="match status" value="1"/>
</dbReference>
<dbReference type="PATRIC" id="fig|294.133.peg.6235"/>
<comment type="caution">
    <text evidence="2">The sequence shown here is derived from an EMBL/GenBank/DDBJ whole genome shotgun (WGS) entry which is preliminary data.</text>
</comment>
<evidence type="ECO:0000313" key="2">
    <source>
        <dbReference type="EMBL" id="KJZ60073.1"/>
    </source>
</evidence>
<name>A0A0F4UTR1_PSEFL</name>
<reference evidence="2 3" key="1">
    <citation type="submission" date="2015-03" db="EMBL/GenBank/DDBJ databases">
        <title>Comparative genomics of Pseudomonas insights into diversity of traits involved in vanlence and defense.</title>
        <authorList>
            <person name="Qin Y."/>
        </authorList>
    </citation>
    <scope>NUCLEOTIDE SEQUENCE [LARGE SCALE GENOMIC DNA]</scope>
    <source>
        <strain evidence="2 3">H24</strain>
    </source>
</reference>
<organism evidence="2 3">
    <name type="scientific">Pseudomonas fluorescens</name>
    <dbReference type="NCBI Taxonomy" id="294"/>
    <lineage>
        <taxon>Bacteria</taxon>
        <taxon>Pseudomonadati</taxon>
        <taxon>Pseudomonadota</taxon>
        <taxon>Gammaproteobacteria</taxon>
        <taxon>Pseudomonadales</taxon>
        <taxon>Pseudomonadaceae</taxon>
        <taxon>Pseudomonas</taxon>
    </lineage>
</organism>
<dbReference type="AlphaFoldDB" id="A0A0F4UTR1"/>
<feature type="signal peptide" evidence="1">
    <location>
        <begin position="1"/>
        <end position="21"/>
    </location>
</feature>
<keyword evidence="1" id="KW-0732">Signal</keyword>
<gene>
    <name evidence="2" type="ORF">VD17_29875</name>
</gene>
<evidence type="ECO:0000313" key="3">
    <source>
        <dbReference type="Proteomes" id="UP000033400"/>
    </source>
</evidence>
<accession>A0A0F4UTR1</accession>
<sequence length="117" mass="13468">MNRLKMLFFVSSILVSASVWAESGGDRVIERMEGLRDKAEAVLVQAEKAPEGQRHVHMTEHMKMLGDIMSQLHKDHPDASMSPQQHLAWMEKHDKIADDVLSQMQREHKLMLSENHQ</sequence>
<dbReference type="EMBL" id="LACH01000088">
    <property type="protein sequence ID" value="KJZ60073.1"/>
    <property type="molecule type" value="Genomic_DNA"/>
</dbReference>
<proteinExistence type="predicted"/>
<dbReference type="Proteomes" id="UP000033400">
    <property type="component" value="Unassembled WGS sequence"/>
</dbReference>
<feature type="chain" id="PRO_5002479877" evidence="1">
    <location>
        <begin position="22"/>
        <end position="117"/>
    </location>
</feature>